<sequence>MDMKNTTTASSSASFKFNAQAPEFVPKTHTQVPVSGYFYPYFQFLDGTGGPDWYYLGDQDPVSFVSSSITAPLSSKNVLTDDLRQKIIKQVEYQLSDISLLANESLSKQMNKDPEGYVPISVIASTKKIRSLIANHDLLAQALRSSSTLVVTNDSKKVKRKHLFTEKDREELQARTVVAENLPEDHSHHNLEKIFGVVGRVKTVRICHPQEPNSSRSKADVLISNKLHALVEYETPEIAEKAVEKLNDERNWRKGLRVRLLLRCSPKSVLKSRKSDFDGIFDDDDTHPESPEDSYLSHSSELFGENTGEENSPGQKKGFGRGRGKSSRPQRNQIHSHNGRGLLASPMQSSCSIQCEVSATKARIQASHKGCDGSVLLDDTKCLKGEKNAGPNRNSLRGFEVIDTIKANVERACPSTVSCADILTIAAREAVVQSGGPLWYVPLGRRDGLTASEKAANDQLPSPFEPLDSITAKFVSKGLDLKDVVVLSGGHTIGYAQCFTFKRRLFNFKGSGKPDPTLDSSLLSGLRRTCPNIDKSNTKLAPLDTATSYVFDNAYYNNLASNAGLLESDQALMGDPVAASMVSSYSMDPDMFSEDFGASMVKMGSIGVLTGQDGEIRKKCGSVNS</sequence>
<dbReference type="EMBL" id="CM037152">
    <property type="protein sequence ID" value="KAH7834090.1"/>
    <property type="molecule type" value="Genomic_DNA"/>
</dbReference>
<comment type="caution">
    <text evidence="1">The sequence shown here is derived from an EMBL/GenBank/DDBJ whole genome shotgun (WGS) entry which is preliminary data.</text>
</comment>
<organism evidence="1 2">
    <name type="scientific">Vaccinium darrowii</name>
    <dbReference type="NCBI Taxonomy" id="229202"/>
    <lineage>
        <taxon>Eukaryota</taxon>
        <taxon>Viridiplantae</taxon>
        <taxon>Streptophyta</taxon>
        <taxon>Embryophyta</taxon>
        <taxon>Tracheophyta</taxon>
        <taxon>Spermatophyta</taxon>
        <taxon>Magnoliopsida</taxon>
        <taxon>eudicotyledons</taxon>
        <taxon>Gunneridae</taxon>
        <taxon>Pentapetalae</taxon>
        <taxon>asterids</taxon>
        <taxon>Ericales</taxon>
        <taxon>Ericaceae</taxon>
        <taxon>Vaccinioideae</taxon>
        <taxon>Vaccinieae</taxon>
        <taxon>Vaccinium</taxon>
    </lineage>
</organism>
<reference evidence="1 2" key="1">
    <citation type="journal article" date="2021" name="Hortic Res">
        <title>High-quality reference genome and annotation aids understanding of berry development for evergreen blueberry (Vaccinium darrowii).</title>
        <authorList>
            <person name="Yu J."/>
            <person name="Hulse-Kemp A.M."/>
            <person name="Babiker E."/>
            <person name="Staton M."/>
        </authorList>
    </citation>
    <scope>NUCLEOTIDE SEQUENCE [LARGE SCALE GENOMIC DNA]</scope>
    <source>
        <strain evidence="2">cv. NJ 8807/NJ 8810</strain>
        <tissue evidence="1">Young leaf</tissue>
    </source>
</reference>
<gene>
    <name evidence="1" type="ORF">Vadar_012652</name>
</gene>
<name>A0ACB7X0Q5_9ERIC</name>
<protein>
    <submittedName>
        <fullName evidence="1">Uncharacterized protein</fullName>
    </submittedName>
</protein>
<evidence type="ECO:0000313" key="2">
    <source>
        <dbReference type="Proteomes" id="UP000828048"/>
    </source>
</evidence>
<proteinExistence type="predicted"/>
<evidence type="ECO:0000313" key="1">
    <source>
        <dbReference type="EMBL" id="KAH7834090.1"/>
    </source>
</evidence>
<dbReference type="Proteomes" id="UP000828048">
    <property type="component" value="Chromosome 2"/>
</dbReference>
<accession>A0ACB7X0Q5</accession>
<keyword evidence="2" id="KW-1185">Reference proteome</keyword>